<dbReference type="Proteomes" id="UP000618460">
    <property type="component" value="Unassembled WGS sequence"/>
</dbReference>
<organism evidence="2 3">
    <name type="scientific">Paraliobacillus quinghaiensis</name>
    <dbReference type="NCBI Taxonomy" id="470815"/>
    <lineage>
        <taxon>Bacteria</taxon>
        <taxon>Bacillati</taxon>
        <taxon>Bacillota</taxon>
        <taxon>Bacilli</taxon>
        <taxon>Bacillales</taxon>
        <taxon>Bacillaceae</taxon>
        <taxon>Paraliobacillus</taxon>
    </lineage>
</organism>
<dbReference type="AlphaFoldDB" id="A0A917TQ04"/>
<evidence type="ECO:0000313" key="2">
    <source>
        <dbReference type="EMBL" id="GGM32738.1"/>
    </source>
</evidence>
<dbReference type="EMBL" id="BMLG01000008">
    <property type="protein sequence ID" value="GGM32738.1"/>
    <property type="molecule type" value="Genomic_DNA"/>
</dbReference>
<reference evidence="2" key="2">
    <citation type="submission" date="2020-09" db="EMBL/GenBank/DDBJ databases">
        <authorList>
            <person name="Sun Q."/>
            <person name="Zhou Y."/>
        </authorList>
    </citation>
    <scope>NUCLEOTIDE SEQUENCE</scope>
    <source>
        <strain evidence="2">CGMCC 1.6333</strain>
    </source>
</reference>
<dbReference type="Pfam" id="PF09551">
    <property type="entry name" value="Spore_II_R"/>
    <property type="match status" value="1"/>
</dbReference>
<feature type="coiled-coil region" evidence="1">
    <location>
        <begin position="176"/>
        <end position="203"/>
    </location>
</feature>
<dbReference type="OrthoDB" id="9793324at2"/>
<dbReference type="RefSeq" id="WP_117154857.1">
    <property type="nucleotide sequence ID" value="NZ_BMLG01000008.1"/>
</dbReference>
<name>A0A917TQ04_9BACI</name>
<comment type="caution">
    <text evidence="2">The sequence shown here is derived from an EMBL/GenBank/DDBJ whole genome shotgun (WGS) entry which is preliminary data.</text>
</comment>
<gene>
    <name evidence="2" type="primary">spoIIR</name>
    <name evidence="2" type="ORF">GCM10011351_18460</name>
</gene>
<keyword evidence="1" id="KW-0175">Coiled coil</keyword>
<proteinExistence type="predicted"/>
<evidence type="ECO:0000313" key="3">
    <source>
        <dbReference type="Proteomes" id="UP000618460"/>
    </source>
</evidence>
<dbReference type="InterPro" id="IPR014202">
    <property type="entry name" value="Spore_II_R"/>
</dbReference>
<protein>
    <submittedName>
        <fullName evidence="2">Stage II sporulation protein R</fullName>
    </submittedName>
</protein>
<evidence type="ECO:0000256" key="1">
    <source>
        <dbReference type="SAM" id="Coils"/>
    </source>
</evidence>
<accession>A0A917TQ04</accession>
<reference evidence="2" key="1">
    <citation type="journal article" date="2014" name="Int. J. Syst. Evol. Microbiol.">
        <title>Complete genome sequence of Corynebacterium casei LMG S-19264T (=DSM 44701T), isolated from a smear-ripened cheese.</title>
        <authorList>
            <consortium name="US DOE Joint Genome Institute (JGI-PGF)"/>
            <person name="Walter F."/>
            <person name="Albersmeier A."/>
            <person name="Kalinowski J."/>
            <person name="Ruckert C."/>
        </authorList>
    </citation>
    <scope>NUCLEOTIDE SEQUENCE</scope>
    <source>
        <strain evidence="2">CGMCC 1.6333</strain>
    </source>
</reference>
<sequence>MKKVLSMTTLFLLLYILLFPLETVMNEIEAEAESAYKVIPNEAIRLRILANSDREEDQNIKRTIRDQVNKEITKWVKDIDDIETARTTIQERLKDIEQIVEDTLADEGIDMTSSVEYGSDVNFPAKIYGSYIYPAGQYEAILITLGEGKGANWWCVLFPPLCFLDFGNGTSVAEPAENEEVEKEEVETREVELVEKVEKEEKEVEVKFFLFKWFS</sequence>
<keyword evidence="3" id="KW-1185">Reference proteome</keyword>
<dbReference type="NCBIfam" id="TIGR02837">
    <property type="entry name" value="spore_II_R"/>
    <property type="match status" value="1"/>
</dbReference>